<evidence type="ECO:0000256" key="4">
    <source>
        <dbReference type="ARBA" id="ARBA00022741"/>
    </source>
</evidence>
<evidence type="ECO:0000259" key="10">
    <source>
        <dbReference type="PROSITE" id="PS50011"/>
    </source>
</evidence>
<gene>
    <name evidence="11" type="ORF">KGQ19_34235</name>
</gene>
<feature type="compositionally biased region" description="Gly residues" evidence="8">
    <location>
        <begin position="425"/>
        <end position="435"/>
    </location>
</feature>
<dbReference type="PANTHER" id="PTHR43671">
    <property type="entry name" value="SERINE/THREONINE-PROTEIN KINASE NEK"/>
    <property type="match status" value="1"/>
</dbReference>
<name>A0ABS5L111_9ACTN</name>
<keyword evidence="9" id="KW-1133">Transmembrane helix</keyword>
<feature type="compositionally biased region" description="Low complexity" evidence="8">
    <location>
        <begin position="380"/>
        <end position="394"/>
    </location>
</feature>
<feature type="binding site" evidence="7">
    <location>
        <position position="47"/>
    </location>
    <ligand>
        <name>ATP</name>
        <dbReference type="ChEBI" id="CHEBI:30616"/>
    </ligand>
</feature>
<keyword evidence="5 11" id="KW-0418">Kinase</keyword>
<feature type="compositionally biased region" description="Low complexity" evidence="8">
    <location>
        <begin position="472"/>
        <end position="484"/>
    </location>
</feature>
<dbReference type="EC" id="2.7.11.1" evidence="2"/>
<dbReference type="Gene3D" id="1.10.510.10">
    <property type="entry name" value="Transferase(Phosphotransferase) domain 1"/>
    <property type="match status" value="1"/>
</dbReference>
<feature type="region of interest" description="Disordered" evidence="8">
    <location>
        <begin position="380"/>
        <end position="501"/>
    </location>
</feature>
<dbReference type="InterPro" id="IPR050660">
    <property type="entry name" value="NEK_Ser/Thr_kinase"/>
</dbReference>
<dbReference type="InterPro" id="IPR011009">
    <property type="entry name" value="Kinase-like_dom_sf"/>
</dbReference>
<protein>
    <recommendedName>
        <fullName evidence="2">non-specific serine/threonine protein kinase</fullName>
        <ecNumber evidence="2">2.7.11.1</ecNumber>
    </recommendedName>
</protein>
<evidence type="ECO:0000256" key="9">
    <source>
        <dbReference type="SAM" id="Phobius"/>
    </source>
</evidence>
<dbReference type="Pfam" id="PF00069">
    <property type="entry name" value="Pkinase"/>
    <property type="match status" value="1"/>
</dbReference>
<keyword evidence="6 7" id="KW-0067">ATP-binding</keyword>
<dbReference type="SUPFAM" id="SSF56112">
    <property type="entry name" value="Protein kinase-like (PK-like)"/>
    <property type="match status" value="1"/>
</dbReference>
<dbReference type="InterPro" id="IPR017441">
    <property type="entry name" value="Protein_kinase_ATP_BS"/>
</dbReference>
<keyword evidence="12" id="KW-1185">Reference proteome</keyword>
<reference evidence="11 12" key="1">
    <citation type="submission" date="2020-02" db="EMBL/GenBank/DDBJ databases">
        <title>Acidophilic actinobacteria isolated from forest soil.</title>
        <authorList>
            <person name="Golinska P."/>
        </authorList>
    </citation>
    <scope>NUCLEOTIDE SEQUENCE [LARGE SCALE GENOMIC DNA]</scope>
    <source>
        <strain evidence="11 12">NL8</strain>
    </source>
</reference>
<feature type="domain" description="Protein kinase" evidence="10">
    <location>
        <begin position="20"/>
        <end position="259"/>
    </location>
</feature>
<keyword evidence="9" id="KW-0812">Transmembrane</keyword>
<feature type="transmembrane region" description="Helical" evidence="9">
    <location>
        <begin position="333"/>
        <end position="356"/>
    </location>
</feature>
<evidence type="ECO:0000313" key="12">
    <source>
        <dbReference type="Proteomes" id="UP000730482"/>
    </source>
</evidence>
<accession>A0ABS5L111</accession>
<dbReference type="EMBL" id="JAAFYZ010000162">
    <property type="protein sequence ID" value="MBS2551935.1"/>
    <property type="molecule type" value="Genomic_DNA"/>
</dbReference>
<dbReference type="PROSITE" id="PS50011">
    <property type="entry name" value="PROTEIN_KINASE_DOM"/>
    <property type="match status" value="1"/>
</dbReference>
<dbReference type="InterPro" id="IPR008271">
    <property type="entry name" value="Ser/Thr_kinase_AS"/>
</dbReference>
<dbReference type="PROSITE" id="PS00107">
    <property type="entry name" value="PROTEIN_KINASE_ATP"/>
    <property type="match status" value="1"/>
</dbReference>
<dbReference type="SMART" id="SM00220">
    <property type="entry name" value="S_TKc"/>
    <property type="match status" value="1"/>
</dbReference>
<dbReference type="Proteomes" id="UP000730482">
    <property type="component" value="Unassembled WGS sequence"/>
</dbReference>
<keyword evidence="4 7" id="KW-0547">Nucleotide-binding</keyword>
<evidence type="ECO:0000256" key="2">
    <source>
        <dbReference type="ARBA" id="ARBA00012513"/>
    </source>
</evidence>
<feature type="region of interest" description="Disordered" evidence="8">
    <location>
        <begin position="167"/>
        <end position="189"/>
    </location>
</feature>
<keyword evidence="9" id="KW-0472">Membrane</keyword>
<dbReference type="InterPro" id="IPR000719">
    <property type="entry name" value="Prot_kinase_dom"/>
</dbReference>
<dbReference type="RefSeq" id="WP_212017048.1">
    <property type="nucleotide sequence ID" value="NZ_JAAFYZ010000162.1"/>
</dbReference>
<comment type="caution">
    <text evidence="11">The sequence shown here is derived from an EMBL/GenBank/DDBJ whole genome shotgun (WGS) entry which is preliminary data.</text>
</comment>
<evidence type="ECO:0000256" key="7">
    <source>
        <dbReference type="PROSITE-ProRule" id="PRU10141"/>
    </source>
</evidence>
<dbReference type="PROSITE" id="PS00108">
    <property type="entry name" value="PROTEIN_KINASE_ST"/>
    <property type="match status" value="1"/>
</dbReference>
<evidence type="ECO:0000256" key="1">
    <source>
        <dbReference type="ARBA" id="ARBA00010886"/>
    </source>
</evidence>
<sequence>MDSDVAEPLGPGDPREIGQFTVIGLLGAGGMGEVYLATREGRYVAVKRVRPRLVSGERFNREVAILHRVPFGVAPTLLASDSTAPEPWFATEYVPGLTVDDAVRSFGPLPADALWLLLADTAAHLRSVHEAGIVHRDLKPANIMLIRDGVKLIDFGIALAYDQSRLTRTGSSSGTRGFTAPEQEAGDREVSAPSDIYSLAATLVFAASVRPPSAMPDLRPIRSLDAGLATVVEACLAAEPSARPTAADLVAAAREHAAAGPSWPADVMERIAKRRDFAATPVSVIETVLPPAPETLLPPELVVETDPAVETEPQSGPTLALADRDKRQTRRRLLVPLATVVALGAVTAGVATALSMSHGGGNHPSSAASGIGVLPIAGTGSSSAKAGGSTSNATPTGPLPTSAGSGANSNQPNGSASNGANGASGATGPGSGTAGHTGSTSSSRNGGGTSPSRSGGSNPPTSSASNPPPSSAPGDSGPSPTASSIAGIDSAKDPARVTNSEADTSWFGNDAACSAWLDTDGSGKLAGVLNTSLEQSCVAEVIRSDGLAYTFSASQGAEKTNFLTMPGAATMQVCVWHADEKSGQACSPQFTMNGSTPVQK</sequence>
<organism evidence="11 12">
    <name type="scientific">Catenulispora pinistramenti</name>
    <dbReference type="NCBI Taxonomy" id="2705254"/>
    <lineage>
        <taxon>Bacteria</taxon>
        <taxon>Bacillati</taxon>
        <taxon>Actinomycetota</taxon>
        <taxon>Actinomycetes</taxon>
        <taxon>Catenulisporales</taxon>
        <taxon>Catenulisporaceae</taxon>
        <taxon>Catenulispora</taxon>
    </lineage>
</organism>
<evidence type="ECO:0000256" key="3">
    <source>
        <dbReference type="ARBA" id="ARBA00022679"/>
    </source>
</evidence>
<evidence type="ECO:0000256" key="8">
    <source>
        <dbReference type="SAM" id="MobiDB-lite"/>
    </source>
</evidence>
<proteinExistence type="inferred from homology"/>
<feature type="transmembrane region" description="Helical" evidence="9">
    <location>
        <begin position="20"/>
        <end position="38"/>
    </location>
</feature>
<dbReference type="CDD" id="cd14014">
    <property type="entry name" value="STKc_PknB_like"/>
    <property type="match status" value="1"/>
</dbReference>
<keyword evidence="3" id="KW-0808">Transferase</keyword>
<evidence type="ECO:0000256" key="5">
    <source>
        <dbReference type="ARBA" id="ARBA00022777"/>
    </source>
</evidence>
<dbReference type="GO" id="GO:0016301">
    <property type="term" value="F:kinase activity"/>
    <property type="evidence" value="ECO:0007669"/>
    <property type="project" value="UniProtKB-KW"/>
</dbReference>
<dbReference type="PANTHER" id="PTHR43671:SF13">
    <property type="entry name" value="SERINE_THREONINE-PROTEIN KINASE NEK2"/>
    <property type="match status" value="1"/>
</dbReference>
<feature type="compositionally biased region" description="Low complexity" evidence="8">
    <location>
        <begin position="167"/>
        <end position="177"/>
    </location>
</feature>
<evidence type="ECO:0000256" key="6">
    <source>
        <dbReference type="ARBA" id="ARBA00022840"/>
    </source>
</evidence>
<comment type="similarity">
    <text evidence="1">Belongs to the protein kinase superfamily. NEK Ser/Thr protein kinase family. NIMA subfamily.</text>
</comment>
<feature type="compositionally biased region" description="Low complexity" evidence="8">
    <location>
        <begin position="436"/>
        <end position="465"/>
    </location>
</feature>
<feature type="compositionally biased region" description="Low complexity" evidence="8">
    <location>
        <begin position="402"/>
        <end position="424"/>
    </location>
</feature>
<evidence type="ECO:0000313" key="11">
    <source>
        <dbReference type="EMBL" id="MBS2551935.1"/>
    </source>
</evidence>